<evidence type="ECO:0000256" key="1">
    <source>
        <dbReference type="SAM" id="SignalP"/>
    </source>
</evidence>
<dbReference type="KEGG" id="ela:UCREL1_10451"/>
<dbReference type="InterPro" id="IPR012334">
    <property type="entry name" value="Pectin_lyas_fold"/>
</dbReference>
<keyword evidence="1" id="KW-0732">Signal</keyword>
<dbReference type="InterPro" id="IPR011050">
    <property type="entry name" value="Pectin_lyase_fold/virulence"/>
</dbReference>
<dbReference type="HOGENOM" id="CLU_027946_0_0_1"/>
<dbReference type="AlphaFoldDB" id="M7SEN3"/>
<dbReference type="OrthoDB" id="509690at2759"/>
<reference evidence="3" key="1">
    <citation type="journal article" date="2013" name="Genome Announc.">
        <title>Draft genome sequence of the grapevine dieback fungus Eutypa lata UCR-EL1.</title>
        <authorList>
            <person name="Blanco-Ulate B."/>
            <person name="Rolshausen P.E."/>
            <person name="Cantu D."/>
        </authorList>
    </citation>
    <scope>NUCLEOTIDE SEQUENCE [LARGE SCALE GENOMIC DNA]</scope>
    <source>
        <strain evidence="3">UCR-EL1</strain>
    </source>
</reference>
<dbReference type="SUPFAM" id="SSF51126">
    <property type="entry name" value="Pectin lyase-like"/>
    <property type="match status" value="1"/>
</dbReference>
<organism evidence="2 3">
    <name type="scientific">Eutypa lata (strain UCR-EL1)</name>
    <name type="common">Grapevine dieback disease fungus</name>
    <name type="synonym">Eutypa armeniacae</name>
    <dbReference type="NCBI Taxonomy" id="1287681"/>
    <lineage>
        <taxon>Eukaryota</taxon>
        <taxon>Fungi</taxon>
        <taxon>Dikarya</taxon>
        <taxon>Ascomycota</taxon>
        <taxon>Pezizomycotina</taxon>
        <taxon>Sordariomycetes</taxon>
        <taxon>Xylariomycetidae</taxon>
        <taxon>Xylariales</taxon>
        <taxon>Diatrypaceae</taxon>
        <taxon>Eutypa</taxon>
    </lineage>
</organism>
<protein>
    <submittedName>
        <fullName evidence="2">Putative hemagglutinin-related protein</fullName>
    </submittedName>
</protein>
<evidence type="ECO:0000313" key="2">
    <source>
        <dbReference type="EMBL" id="EMR62607.1"/>
    </source>
</evidence>
<dbReference type="EMBL" id="KB707412">
    <property type="protein sequence ID" value="EMR62607.1"/>
    <property type="molecule type" value="Genomic_DNA"/>
</dbReference>
<dbReference type="Proteomes" id="UP000012174">
    <property type="component" value="Unassembled WGS sequence"/>
</dbReference>
<proteinExistence type="predicted"/>
<sequence>MFLKTLILLTLAFTAVPAVKVDYLSLKTDNGDKLPDFSFCGYHASNNPLPSSTRAAAKSLSAGSGDQSQQIQDALDAVSKSGGGVVELKAGKYQLSKGITIPTKTSLRGGGQGKTVILPKDGSFTAFNMGSKVSSPKPISTVDITDKYVPVGTSKVTVKSAAGLKAGQSVWIQRAVTQKWIDANGMASFSDPEDHWMTPADTVFQPRIIKAVSSNTVTLNIPLTDQLDSNYMSPKLVRYTPPAAPSELGLESLSITLSPSCSGKIITDKSCKGSALAVLPWVTNSYARDLAVTGFNNAVNVAQNASRITIQNVISTRDHDTDNNAGYAADIAISGSQVLVIDSATKGGEKAKSFPVITQGLTPGPNAVVRHYGQQVDMQIQPHAHWAHGFLVDNTTATTTLINRGDSGSGHGWAINSGVAWNIVGKYDIQSPPLGTNWGIGCRGGERDEDNNGTMVAERQSVEPVSLFEAQLAARGKA</sequence>
<evidence type="ECO:0000313" key="3">
    <source>
        <dbReference type="Proteomes" id="UP000012174"/>
    </source>
</evidence>
<dbReference type="Gene3D" id="2.160.20.10">
    <property type="entry name" value="Single-stranded right-handed beta-helix, Pectin lyase-like"/>
    <property type="match status" value="1"/>
</dbReference>
<dbReference type="OMA" id="TIYPHQR"/>
<gene>
    <name evidence="2" type="ORF">UCREL1_10451</name>
</gene>
<feature type="signal peptide" evidence="1">
    <location>
        <begin position="1"/>
        <end position="18"/>
    </location>
</feature>
<accession>M7SEN3</accession>
<dbReference type="eggNOG" id="ENOG502RYVX">
    <property type="taxonomic scope" value="Eukaryota"/>
</dbReference>
<feature type="chain" id="PRO_5004084572" evidence="1">
    <location>
        <begin position="19"/>
        <end position="478"/>
    </location>
</feature>
<name>M7SEN3_EUTLA</name>
<dbReference type="STRING" id="1287681.M7SEN3"/>
<keyword evidence="3" id="KW-1185">Reference proteome</keyword>